<dbReference type="Proteomes" id="UP001150942">
    <property type="component" value="Unassembled WGS sequence"/>
</dbReference>
<evidence type="ECO:0000259" key="3">
    <source>
        <dbReference type="Pfam" id="PF13087"/>
    </source>
</evidence>
<name>A0A9W9N4W3_9EURO</name>
<dbReference type="AlphaFoldDB" id="A0A9W9N4W3"/>
<dbReference type="Pfam" id="PF13087">
    <property type="entry name" value="AAA_12"/>
    <property type="match status" value="1"/>
</dbReference>
<keyword evidence="5" id="KW-1185">Reference proteome</keyword>
<feature type="domain" description="DNA2/NAM7 helicase helicase" evidence="2">
    <location>
        <begin position="42"/>
        <end position="89"/>
    </location>
</feature>
<dbReference type="PANTHER" id="PTHR10887">
    <property type="entry name" value="DNA2/NAM7 HELICASE FAMILY"/>
    <property type="match status" value="1"/>
</dbReference>
<dbReference type="InterPro" id="IPR041677">
    <property type="entry name" value="DNA2/NAM7_AAA_11"/>
</dbReference>
<dbReference type="InterPro" id="IPR045055">
    <property type="entry name" value="DNA2/NAM7-like"/>
</dbReference>
<reference evidence="4" key="1">
    <citation type="submission" date="2022-11" db="EMBL/GenBank/DDBJ databases">
        <authorList>
            <person name="Petersen C."/>
        </authorList>
    </citation>
    <scope>NUCLEOTIDE SEQUENCE</scope>
    <source>
        <strain evidence="4">IBT 20477</strain>
    </source>
</reference>
<evidence type="ECO:0008006" key="6">
    <source>
        <dbReference type="Google" id="ProtNLM"/>
    </source>
</evidence>
<dbReference type="InterPro" id="IPR041679">
    <property type="entry name" value="DNA2/NAM7-like_C"/>
</dbReference>
<dbReference type="GO" id="GO:0004386">
    <property type="term" value="F:helicase activity"/>
    <property type="evidence" value="ECO:0007669"/>
    <property type="project" value="InterPro"/>
</dbReference>
<proteinExistence type="predicted"/>
<sequence length="326" mass="36251">MDALANIMTRSQDKQILGRRPSTAGESGESSLLWRFFTLNELPAYLVVEEASQMAETHSLNAIMRNLNSLRKVILSGDMAQLPPMVISKGNECFNAETVSLFERMIKTGHPYTELNVQYRMTGDICKHKTTLNQVFRGNGETLRLCFWNIVLCLGGEIVSLAPQAGNLPSKSRIVNFITTLVEKLVVAGCAPRDILVLSFYDEERRTLSSLLHGEMGLKDVEVKSVDAAQGSESPCMVLSTTRPGGSIGLVQNRPRQCVALSRAQYGLVVVGDEFMGKRSGEGYTSWDNLIQNHIAVGRLIRRHGHRDMMRLLGIPNQDWVEVTRN</sequence>
<dbReference type="Pfam" id="PF13086">
    <property type="entry name" value="AAA_11"/>
    <property type="match status" value="1"/>
</dbReference>
<keyword evidence="1" id="KW-0067">ATP-binding</keyword>
<protein>
    <recommendedName>
        <fullName evidence="6">DNA2/NAM7 helicase-like C-terminal domain-containing protein</fullName>
    </recommendedName>
</protein>
<dbReference type="SUPFAM" id="SSF52540">
    <property type="entry name" value="P-loop containing nucleoside triphosphate hydrolases"/>
    <property type="match status" value="1"/>
</dbReference>
<feature type="domain" description="DNA2/NAM7 helicase-like C-terminal" evidence="3">
    <location>
        <begin position="175"/>
        <end position="273"/>
    </location>
</feature>
<evidence type="ECO:0000313" key="5">
    <source>
        <dbReference type="Proteomes" id="UP001150942"/>
    </source>
</evidence>
<dbReference type="PANTHER" id="PTHR10887:SF495">
    <property type="entry name" value="HELICASE SENATAXIN ISOFORM X1-RELATED"/>
    <property type="match status" value="1"/>
</dbReference>
<dbReference type="Gene3D" id="3.40.50.300">
    <property type="entry name" value="P-loop containing nucleotide triphosphate hydrolases"/>
    <property type="match status" value="2"/>
</dbReference>
<dbReference type="OrthoDB" id="6513042at2759"/>
<evidence type="ECO:0000256" key="1">
    <source>
        <dbReference type="ARBA" id="ARBA00022806"/>
    </source>
</evidence>
<evidence type="ECO:0000259" key="2">
    <source>
        <dbReference type="Pfam" id="PF13086"/>
    </source>
</evidence>
<keyword evidence="1" id="KW-0378">Hydrolase</keyword>
<dbReference type="InterPro" id="IPR027417">
    <property type="entry name" value="P-loop_NTPase"/>
</dbReference>
<reference evidence="4" key="2">
    <citation type="journal article" date="2023" name="IMA Fungus">
        <title>Comparative genomic study of the Penicillium genus elucidates a diverse pangenome and 15 lateral gene transfer events.</title>
        <authorList>
            <person name="Petersen C."/>
            <person name="Sorensen T."/>
            <person name="Nielsen M.R."/>
            <person name="Sondergaard T.E."/>
            <person name="Sorensen J.L."/>
            <person name="Fitzpatrick D.A."/>
            <person name="Frisvad J.C."/>
            <person name="Nielsen K.L."/>
        </authorList>
    </citation>
    <scope>NUCLEOTIDE SEQUENCE</scope>
    <source>
        <strain evidence="4">IBT 20477</strain>
    </source>
</reference>
<comment type="caution">
    <text evidence="4">The sequence shown here is derived from an EMBL/GenBank/DDBJ whole genome shotgun (WGS) entry which is preliminary data.</text>
</comment>
<gene>
    <name evidence="4" type="ORF">N7449_000364</name>
</gene>
<keyword evidence="1" id="KW-0547">Nucleotide-binding</keyword>
<organism evidence="4 5">
    <name type="scientific">Penicillium cf. viridicatum</name>
    <dbReference type="NCBI Taxonomy" id="2972119"/>
    <lineage>
        <taxon>Eukaryota</taxon>
        <taxon>Fungi</taxon>
        <taxon>Dikarya</taxon>
        <taxon>Ascomycota</taxon>
        <taxon>Pezizomycotina</taxon>
        <taxon>Eurotiomycetes</taxon>
        <taxon>Eurotiomycetidae</taxon>
        <taxon>Eurotiales</taxon>
        <taxon>Aspergillaceae</taxon>
        <taxon>Penicillium</taxon>
    </lineage>
</organism>
<dbReference type="InterPro" id="IPR047187">
    <property type="entry name" value="SF1_C_Upf1"/>
</dbReference>
<evidence type="ECO:0000313" key="4">
    <source>
        <dbReference type="EMBL" id="KAJ5213195.1"/>
    </source>
</evidence>
<accession>A0A9W9N4W3</accession>
<keyword evidence="1" id="KW-0347">Helicase</keyword>
<dbReference type="CDD" id="cd18808">
    <property type="entry name" value="SF1_C_Upf1"/>
    <property type="match status" value="1"/>
</dbReference>
<dbReference type="EMBL" id="JAPQKQ010000001">
    <property type="protein sequence ID" value="KAJ5213195.1"/>
    <property type="molecule type" value="Genomic_DNA"/>
</dbReference>